<name>A0A0E9ULJ9_ANGAN</name>
<evidence type="ECO:0000313" key="1">
    <source>
        <dbReference type="EMBL" id="JAH66621.1"/>
    </source>
</evidence>
<sequence length="26" mass="2846">MWAPDGLLSCDSLEILLIVIIGDYVP</sequence>
<reference evidence="1" key="2">
    <citation type="journal article" date="2015" name="Fish Shellfish Immunol.">
        <title>Early steps in the European eel (Anguilla anguilla)-Vibrio vulnificus interaction in the gills: Role of the RtxA13 toxin.</title>
        <authorList>
            <person name="Callol A."/>
            <person name="Pajuelo D."/>
            <person name="Ebbesson L."/>
            <person name="Teles M."/>
            <person name="MacKenzie S."/>
            <person name="Amaro C."/>
        </authorList>
    </citation>
    <scope>NUCLEOTIDE SEQUENCE</scope>
</reference>
<accession>A0A0E9ULJ9</accession>
<proteinExistence type="predicted"/>
<reference evidence="1" key="1">
    <citation type="submission" date="2014-11" db="EMBL/GenBank/DDBJ databases">
        <authorList>
            <person name="Amaro Gonzalez C."/>
        </authorList>
    </citation>
    <scope>NUCLEOTIDE SEQUENCE</scope>
</reference>
<protein>
    <submittedName>
        <fullName evidence="1">Uncharacterized protein</fullName>
    </submittedName>
</protein>
<dbReference type="EMBL" id="GBXM01041956">
    <property type="protein sequence ID" value="JAH66621.1"/>
    <property type="molecule type" value="Transcribed_RNA"/>
</dbReference>
<dbReference type="EMBL" id="GBXM01036218">
    <property type="protein sequence ID" value="JAH72359.1"/>
    <property type="molecule type" value="Transcribed_RNA"/>
</dbReference>
<dbReference type="AlphaFoldDB" id="A0A0E9ULJ9"/>
<dbReference type="EMBL" id="GBXM01080530">
    <property type="protein sequence ID" value="JAH28047.1"/>
    <property type="molecule type" value="Transcribed_RNA"/>
</dbReference>
<organism evidence="1">
    <name type="scientific">Anguilla anguilla</name>
    <name type="common">European freshwater eel</name>
    <name type="synonym">Muraena anguilla</name>
    <dbReference type="NCBI Taxonomy" id="7936"/>
    <lineage>
        <taxon>Eukaryota</taxon>
        <taxon>Metazoa</taxon>
        <taxon>Chordata</taxon>
        <taxon>Craniata</taxon>
        <taxon>Vertebrata</taxon>
        <taxon>Euteleostomi</taxon>
        <taxon>Actinopterygii</taxon>
        <taxon>Neopterygii</taxon>
        <taxon>Teleostei</taxon>
        <taxon>Anguilliformes</taxon>
        <taxon>Anguillidae</taxon>
        <taxon>Anguilla</taxon>
    </lineage>
</organism>